<name>A0A1H7MEK0_9SPHI</name>
<reference evidence="3" key="1">
    <citation type="submission" date="2016-10" db="EMBL/GenBank/DDBJ databases">
        <authorList>
            <person name="Varghese N."/>
            <person name="Submissions S."/>
        </authorList>
    </citation>
    <scope>NUCLEOTIDE SEQUENCE [LARGE SCALE GENOMIC DNA]</scope>
    <source>
        <strain evidence="3">Jip14</strain>
    </source>
</reference>
<proteinExistence type="predicted"/>
<dbReference type="EMBL" id="FNZR01000003">
    <property type="protein sequence ID" value="SEL09499.1"/>
    <property type="molecule type" value="Genomic_DNA"/>
</dbReference>
<protein>
    <submittedName>
        <fullName evidence="2">Uncharacterized protein</fullName>
    </submittedName>
</protein>
<feature type="signal peptide" evidence="1">
    <location>
        <begin position="1"/>
        <end position="23"/>
    </location>
</feature>
<keyword evidence="3" id="KW-1185">Reference proteome</keyword>
<dbReference type="Proteomes" id="UP000198916">
    <property type="component" value="Unassembled WGS sequence"/>
</dbReference>
<evidence type="ECO:0000256" key="1">
    <source>
        <dbReference type="SAM" id="SignalP"/>
    </source>
</evidence>
<gene>
    <name evidence="2" type="ORF">SAMN05421740_103480</name>
</gene>
<feature type="chain" id="PRO_5011651361" evidence="1">
    <location>
        <begin position="24"/>
        <end position="77"/>
    </location>
</feature>
<sequence>MKKTALFLPIVLVVLLVSAAVMAGAPAMPYVATRSSVADEDKPKEPKRIFDRRIAWGPLPEETTFIEYQQILSRYGE</sequence>
<organism evidence="2 3">
    <name type="scientific">Parapedobacter koreensis</name>
    <dbReference type="NCBI Taxonomy" id="332977"/>
    <lineage>
        <taxon>Bacteria</taxon>
        <taxon>Pseudomonadati</taxon>
        <taxon>Bacteroidota</taxon>
        <taxon>Sphingobacteriia</taxon>
        <taxon>Sphingobacteriales</taxon>
        <taxon>Sphingobacteriaceae</taxon>
        <taxon>Parapedobacter</taxon>
    </lineage>
</organism>
<evidence type="ECO:0000313" key="2">
    <source>
        <dbReference type="EMBL" id="SEL09499.1"/>
    </source>
</evidence>
<keyword evidence="1" id="KW-0732">Signal</keyword>
<accession>A0A1H7MEK0</accession>
<dbReference type="RefSeq" id="WP_090605027.1">
    <property type="nucleotide sequence ID" value="NZ_FNZR01000003.1"/>
</dbReference>
<dbReference type="STRING" id="332977.SAMN05421740_103480"/>
<dbReference type="AlphaFoldDB" id="A0A1H7MEK0"/>
<evidence type="ECO:0000313" key="3">
    <source>
        <dbReference type="Proteomes" id="UP000198916"/>
    </source>
</evidence>